<dbReference type="EMBL" id="SEKV01001006">
    <property type="protein sequence ID" value="TFY52281.1"/>
    <property type="molecule type" value="Genomic_DNA"/>
</dbReference>
<organism evidence="1 2">
    <name type="scientific">Rhodofomes roseus</name>
    <dbReference type="NCBI Taxonomy" id="34475"/>
    <lineage>
        <taxon>Eukaryota</taxon>
        <taxon>Fungi</taxon>
        <taxon>Dikarya</taxon>
        <taxon>Basidiomycota</taxon>
        <taxon>Agaricomycotina</taxon>
        <taxon>Agaricomycetes</taxon>
        <taxon>Polyporales</taxon>
        <taxon>Rhodofomes</taxon>
    </lineage>
</organism>
<gene>
    <name evidence="1" type="ORF">EVJ58_g10107</name>
</gene>
<name>A0A4Y9XSZ4_9APHY</name>
<evidence type="ECO:0000313" key="2">
    <source>
        <dbReference type="Proteomes" id="UP000298390"/>
    </source>
</evidence>
<dbReference type="AlphaFoldDB" id="A0A4Y9XSZ4"/>
<comment type="caution">
    <text evidence="1">The sequence shown here is derived from an EMBL/GenBank/DDBJ whole genome shotgun (WGS) entry which is preliminary data.</text>
</comment>
<proteinExistence type="predicted"/>
<evidence type="ECO:0000313" key="1">
    <source>
        <dbReference type="EMBL" id="TFY52281.1"/>
    </source>
</evidence>
<reference evidence="1 2" key="1">
    <citation type="submission" date="2019-01" db="EMBL/GenBank/DDBJ databases">
        <title>Genome sequencing of the rare red list fungi Fomitopsis rosea.</title>
        <authorList>
            <person name="Buettner E."/>
            <person name="Kellner H."/>
        </authorList>
    </citation>
    <scope>NUCLEOTIDE SEQUENCE [LARGE SCALE GENOMIC DNA]</scope>
    <source>
        <strain evidence="1 2">DSM 105464</strain>
    </source>
</reference>
<dbReference type="Proteomes" id="UP000298390">
    <property type="component" value="Unassembled WGS sequence"/>
</dbReference>
<evidence type="ECO:0008006" key="3">
    <source>
        <dbReference type="Google" id="ProtNLM"/>
    </source>
</evidence>
<sequence>MQSVGDHGLNEDVWTVILAFTQLDDARNLSLVSRGIHPIARRIVLSSAEFSKQNQFVNACTFMLDDPGHRACWLRKLDINVGALGRHSWQTAGAASLATQLAALLEAARNIDTLSLPSMEDLVSAEPHVGATLISLTRLQDIALFGVSSRTLDVANKMVSRPSQVCLAFVSPRASVSEHAFLLSHLALLERARRAEIMFLDAADSTDELKQPSDLDVELPQLGQHACVRELSLRWCGPFPMFHIFPNTQILRMRRLNASFGRFDWRTWAWTESVPLIDVKTDDDDKLEWLLPAIRESQLVCVKLKFDVGNRPREVAGLDEVREMLAWQVPSLRYISIAAGWHRLEHPFARDDCEPRLIGECTWWEVREVGGGRRAELISCAAGQRVERYLQSAEFEEKLSLDGFVLT</sequence>
<accession>A0A4Y9XSZ4</accession>
<dbReference type="STRING" id="34475.A0A4Y9XSZ4"/>
<protein>
    <recommendedName>
        <fullName evidence="3">F-box domain-containing protein</fullName>
    </recommendedName>
</protein>